<dbReference type="EMBL" id="LIZX01000025">
    <property type="protein sequence ID" value="KPJ69385.1"/>
    <property type="molecule type" value="Genomic_DNA"/>
</dbReference>
<evidence type="ECO:0000313" key="3">
    <source>
        <dbReference type="Proteomes" id="UP000051861"/>
    </source>
</evidence>
<sequence>MIKKLALIPLDDRPCNLKFPVKIGKIAGAEIVTPPRQAIGKYLQPGNPQMLAKWLKDIAPQVDAVIVSSDMLSFGGLIASRKPEVSLSDAAKNLEILKSVRKGNPKLKIYLFSTVLRLSITATSKETEKYWSDIFEYSKLVDRIEHEPNPEDEKKLNELKAGIPENLLHDYLKARDRNHEINKLAVEMIAEGIVDFLILGKEDVAAYGLHRKEIRSLEERIAKNRLENKIKILCGADELALILLSRLILESINFRAKIYVQYSNPKAAETIALYEDRTISQTILDHISACGGVGAKVKDEAHLVLFVNTPLKKQTDLFLQGKVVQDKIQIEKLKNEVSRLKQLLDSGKSVALVDAAYANGADPEFVSLLFKYIDLVKLASFAAWNTAGNSIGCSLAEALAHLASPKEYRPRAKKMNLEFLLERFIDDYVYQTLIREKIKKDIEGKVSAFNLGEHYVEIEWVVKEDLAKEAHDIFEKYFKGKEKIHSMKCNISLPWPRIFEADVDVEFE</sequence>
<comment type="caution">
    <text evidence="2">The sequence shown here is derived from an EMBL/GenBank/DDBJ whole genome shotgun (WGS) entry which is preliminary data.</text>
</comment>
<organism evidence="2 3">
    <name type="scientific">candidate division WOR-1 bacterium DG_54_3</name>
    <dbReference type="NCBI Taxonomy" id="1703775"/>
    <lineage>
        <taxon>Bacteria</taxon>
        <taxon>Bacillati</taxon>
        <taxon>Saganbacteria</taxon>
    </lineage>
</organism>
<evidence type="ECO:0008006" key="4">
    <source>
        <dbReference type="Google" id="ProtNLM"/>
    </source>
</evidence>
<feature type="coiled-coil region" evidence="1">
    <location>
        <begin position="323"/>
        <end position="350"/>
    </location>
</feature>
<accession>A0A0S7Y547</accession>
<proteinExistence type="predicted"/>
<dbReference type="Proteomes" id="UP000051861">
    <property type="component" value="Unassembled WGS sequence"/>
</dbReference>
<dbReference type="InterPro" id="IPR025394">
    <property type="entry name" value="DUF4127"/>
</dbReference>
<protein>
    <recommendedName>
        <fullName evidence="4">DUF4127 domain-containing protein</fullName>
    </recommendedName>
</protein>
<gene>
    <name evidence="2" type="ORF">AMJ44_03880</name>
</gene>
<dbReference type="AlphaFoldDB" id="A0A0S7Y547"/>
<keyword evidence="1" id="KW-0175">Coiled coil</keyword>
<evidence type="ECO:0000313" key="2">
    <source>
        <dbReference type="EMBL" id="KPJ69385.1"/>
    </source>
</evidence>
<name>A0A0S7Y547_UNCSA</name>
<evidence type="ECO:0000256" key="1">
    <source>
        <dbReference type="SAM" id="Coils"/>
    </source>
</evidence>
<reference evidence="2 3" key="1">
    <citation type="journal article" date="2015" name="Microbiome">
        <title>Genomic resolution of linkages in carbon, nitrogen, and sulfur cycling among widespread estuary sediment bacteria.</title>
        <authorList>
            <person name="Baker B.J."/>
            <person name="Lazar C.S."/>
            <person name="Teske A.P."/>
            <person name="Dick G.J."/>
        </authorList>
    </citation>
    <scope>NUCLEOTIDE SEQUENCE [LARGE SCALE GENOMIC DNA]</scope>
    <source>
        <strain evidence="2">DG_54_3</strain>
    </source>
</reference>
<dbReference type="Pfam" id="PF13552">
    <property type="entry name" value="DUF4127"/>
    <property type="match status" value="1"/>
</dbReference>